<protein>
    <submittedName>
        <fullName evidence="1">Uncharacterized protein</fullName>
    </submittedName>
</protein>
<name>A0A562SMD4_CHIJA</name>
<proteinExistence type="predicted"/>
<dbReference type="EMBL" id="VLLG01000006">
    <property type="protein sequence ID" value="TWI82469.1"/>
    <property type="molecule type" value="Genomic_DNA"/>
</dbReference>
<dbReference type="RefSeq" id="WP_145718588.1">
    <property type="nucleotide sequence ID" value="NZ_BAAAFY010000006.1"/>
</dbReference>
<organism evidence="1 2">
    <name type="scientific">Chitinophaga japonensis</name>
    <name type="common">Flexibacter japonensis</name>
    <dbReference type="NCBI Taxonomy" id="104662"/>
    <lineage>
        <taxon>Bacteria</taxon>
        <taxon>Pseudomonadati</taxon>
        <taxon>Bacteroidota</taxon>
        <taxon>Chitinophagia</taxon>
        <taxon>Chitinophagales</taxon>
        <taxon>Chitinophagaceae</taxon>
        <taxon>Chitinophaga</taxon>
    </lineage>
</organism>
<evidence type="ECO:0000313" key="1">
    <source>
        <dbReference type="EMBL" id="TWI82469.1"/>
    </source>
</evidence>
<accession>A0A562SMD4</accession>
<keyword evidence="2" id="KW-1185">Reference proteome</keyword>
<dbReference type="Proteomes" id="UP000316778">
    <property type="component" value="Unassembled WGS sequence"/>
</dbReference>
<gene>
    <name evidence="1" type="ORF">LX66_5042</name>
</gene>
<evidence type="ECO:0000313" key="2">
    <source>
        <dbReference type="Proteomes" id="UP000316778"/>
    </source>
</evidence>
<reference evidence="1 2" key="1">
    <citation type="journal article" date="2013" name="Stand. Genomic Sci.">
        <title>Genomic Encyclopedia of Type Strains, Phase I: The one thousand microbial genomes (KMG-I) project.</title>
        <authorList>
            <person name="Kyrpides N.C."/>
            <person name="Woyke T."/>
            <person name="Eisen J.A."/>
            <person name="Garrity G."/>
            <person name="Lilburn T.G."/>
            <person name="Beck B.J."/>
            <person name="Whitman W.B."/>
            <person name="Hugenholtz P."/>
            <person name="Klenk H.P."/>
        </authorList>
    </citation>
    <scope>NUCLEOTIDE SEQUENCE [LARGE SCALE GENOMIC DNA]</scope>
    <source>
        <strain evidence="1 2">DSM 13484</strain>
    </source>
</reference>
<dbReference type="OrthoDB" id="9148571at2"/>
<comment type="caution">
    <text evidence="1">The sequence shown here is derived from an EMBL/GenBank/DDBJ whole genome shotgun (WGS) entry which is preliminary data.</text>
</comment>
<sequence>MEAKRRYTVMVFPQGFDGTQLALNIVLIPRNQNPFDPYATGLPAPDDAATPFADLVPQFELGVVKGLDEWPLSNATAPGRIPVKIPVTVTAAANKKPLLQAIAADLGAKINVDNTTDKAEPVIANEALTVRKYLPLSYRESFNFTTPRHPNASTDDSYHCAIRKDTKKKPGWANKDDLSWGQVFAHILRQPLLARACGMIYSTTVSVEDNAALFEKGCYLYADLVNADYVPIQDALLEDADGPFVKRYAARLPKLEVDTPRPVFAPLLFPVLYRKAMDAVDPEPKGQWDKIFAELNEYNDGFARIVHAAQPVSCNLLAEQQDGEHPVKDAGIRLAWDDEQIMIWYIRQLGQNPEEPGKRLDAPLGVFGYRIDVREQGAANWSSLNLVRSRQSYNIGDAGVGNGANEEVELPYQVFPTQLDNDTSAAYWLPMYFTGWIGKSLVLKDTDAVQIYRNTEGQTSPDDPTPKNVAPGNLFDEVAAEAQLRYGHTYEFKVRMADISGGGPSVSEEVFNNAPSPTATRHFKRYIAPGLCRIEKPAALLTAQQEFFNGAIVDGDTVFDAEPVLQIRRPVLNYPAVVFTGRYQAAGQDPVQLLVQSVQAQGDSKVPAIADPDVTRVEIRVEVETLRLDNLLSDSGRENYITLYRTTRSFDPGFEDELELPVVFHDVPVLNLGNEDDPFNDATLNKPAIDAMTDIPLPTARKIRLTVRAVCDGDSSYFGFINEANPDLDSRYGKTTQLWFYKESGSEEDLLLPRPNVSPVQAIYLQPDPVLPNDGSLAFMFFLRENAMQMPDMVQRLAQQLGVQSNGLTLTGKKGERVVFGCNSKIRHHLAPDQSSITFSSKGDLANHWLGCLVYRLHRDWSWDALQDVSFVISRNKKFSRDTPAETETLDVLGDIELKHYASFESLTPDEFGIVNRDYTTLVFIDAIEPKASLKRPNGQLRFPDELEVDYTITPQFKPGHGAPAAITPDPLRLPTTVIPAQVPKIASVGIAFSPYRKNEQYSATEPRQRYLWVELEEPVQDPHDTLFCRALHYAPDQLISNNIGIVNDVAEDPPLPIDPEYIRSITPGQTDDMAGLSAMQAMEKASGNDDVHYLLPLPPGLHAESPELFGFFTYEFRVGHGHWSNADEQENLWSTAQGRFGRPLRVTGLQHPAPTLLCNVDRDKDRVYVNAPYAKAVWKGKNVTPDPPRTQLHCVLYAQVKQADGLAYRNILLGEKLMELHRPAESIAVPGRDLGLLYQAAKTELHRWTVEQTDEPARAGILLTNLTLLDEVNTLRLDPETQRKVNVLIKERAAGRIMEPDRETARKLLQAYDALQESIAVPVQPVAAQSFTDASLVAGAKVAILKDQVKTAVTTWDNKEIAALLTGLGLPEDAPLSVLVVEVFGNITSIYEHIGLSLPEIKKLTANNPEIYAAIEGRRLQSERALSDALGRYRILRTSPLTEVPFVCCPTCAV</sequence>